<evidence type="ECO:0000313" key="1">
    <source>
        <dbReference type="EMBL" id="QGG42480.1"/>
    </source>
</evidence>
<gene>
    <name evidence="1" type="ORF">GEV26_14465</name>
</gene>
<dbReference type="EMBL" id="CP045737">
    <property type="protein sequence ID" value="QGG42480.1"/>
    <property type="molecule type" value="Genomic_DNA"/>
</dbReference>
<keyword evidence="2" id="KW-1185">Reference proteome</keyword>
<protein>
    <submittedName>
        <fullName evidence="1">DUF2975 domain-containing protein</fullName>
    </submittedName>
</protein>
<dbReference type="InterPro" id="IPR021354">
    <property type="entry name" value="DUF2975"/>
</dbReference>
<reference evidence="1 2" key="1">
    <citation type="submission" date="2019-11" db="EMBL/GenBank/DDBJ databases">
        <authorList>
            <person name="Li J."/>
        </authorList>
    </citation>
    <scope>NUCLEOTIDE SEQUENCE [LARGE SCALE GENOMIC DNA]</scope>
    <source>
        <strain evidence="1 2">MF47</strain>
    </source>
</reference>
<sequence>MARPTILVLRLVIAAIVLGSLFVQVVIVPLLATDLSEDVNDDVAAVRVPVVVIILLAIVCVQVSMISVWRLLTMVRRGTVFSPRAFRHVDVVIGAIAVAAALMFALGAVLAPGEAAAPGVVLLIGGLGVLLAGVALIVTVQRALLVQAVERDVRAQQLESELGEVI</sequence>
<dbReference type="RefSeq" id="WP_153654169.1">
    <property type="nucleotide sequence ID" value="NZ_CP045737.1"/>
</dbReference>
<evidence type="ECO:0000313" key="2">
    <source>
        <dbReference type="Proteomes" id="UP000392064"/>
    </source>
</evidence>
<dbReference type="KEGG" id="aef:GEV26_14465"/>
<accession>A0A5Q2MQD2</accession>
<proteinExistence type="predicted"/>
<dbReference type="Pfam" id="PF11188">
    <property type="entry name" value="DUF2975"/>
    <property type="match status" value="1"/>
</dbReference>
<name>A0A5Q2MQD2_9ACTN</name>
<dbReference type="AlphaFoldDB" id="A0A5Q2MQD2"/>
<dbReference type="Proteomes" id="UP000392064">
    <property type="component" value="Chromosome"/>
</dbReference>
<organism evidence="1 2">
    <name type="scientific">Aeromicrobium yanjiei</name>
    <dbReference type="NCBI Taxonomy" id="2662028"/>
    <lineage>
        <taxon>Bacteria</taxon>
        <taxon>Bacillati</taxon>
        <taxon>Actinomycetota</taxon>
        <taxon>Actinomycetes</taxon>
        <taxon>Propionibacteriales</taxon>
        <taxon>Nocardioidaceae</taxon>
        <taxon>Aeromicrobium</taxon>
    </lineage>
</organism>